<accession>A0A2H3B7Z2</accession>
<proteinExistence type="predicted"/>
<dbReference type="EMBL" id="KZ293483">
    <property type="protein sequence ID" value="PBK60727.1"/>
    <property type="molecule type" value="Genomic_DNA"/>
</dbReference>
<organism evidence="1 2">
    <name type="scientific">Armillaria solidipes</name>
    <dbReference type="NCBI Taxonomy" id="1076256"/>
    <lineage>
        <taxon>Eukaryota</taxon>
        <taxon>Fungi</taxon>
        <taxon>Dikarya</taxon>
        <taxon>Basidiomycota</taxon>
        <taxon>Agaricomycotina</taxon>
        <taxon>Agaricomycetes</taxon>
        <taxon>Agaricomycetidae</taxon>
        <taxon>Agaricales</taxon>
        <taxon>Marasmiineae</taxon>
        <taxon>Physalacriaceae</taxon>
        <taxon>Armillaria</taxon>
    </lineage>
</organism>
<dbReference type="AlphaFoldDB" id="A0A2H3B7Z2"/>
<protein>
    <submittedName>
        <fullName evidence="1">Uncharacterized protein</fullName>
    </submittedName>
</protein>
<sequence>METTSWVSIKGDSSSKSLTERCLTPTISVMGIGIGPDFSGYNVAIIHASSIWIQESISIPPSKSNLTPTQLTSWWSFIIPQGIIYHIPSAR</sequence>
<dbReference type="Proteomes" id="UP000218334">
    <property type="component" value="Unassembled WGS sequence"/>
</dbReference>
<evidence type="ECO:0000313" key="1">
    <source>
        <dbReference type="EMBL" id="PBK60727.1"/>
    </source>
</evidence>
<keyword evidence="2" id="KW-1185">Reference proteome</keyword>
<gene>
    <name evidence="1" type="ORF">ARMSODRAFT_688080</name>
</gene>
<evidence type="ECO:0000313" key="2">
    <source>
        <dbReference type="Proteomes" id="UP000218334"/>
    </source>
</evidence>
<name>A0A2H3B7Z2_9AGAR</name>
<reference evidence="2" key="1">
    <citation type="journal article" date="2017" name="Nat. Ecol. Evol.">
        <title>Genome expansion and lineage-specific genetic innovations in the forest pathogenic fungi Armillaria.</title>
        <authorList>
            <person name="Sipos G."/>
            <person name="Prasanna A.N."/>
            <person name="Walter M.C."/>
            <person name="O'Connor E."/>
            <person name="Balint B."/>
            <person name="Krizsan K."/>
            <person name="Kiss B."/>
            <person name="Hess J."/>
            <person name="Varga T."/>
            <person name="Slot J."/>
            <person name="Riley R."/>
            <person name="Boka B."/>
            <person name="Rigling D."/>
            <person name="Barry K."/>
            <person name="Lee J."/>
            <person name="Mihaltcheva S."/>
            <person name="LaButti K."/>
            <person name="Lipzen A."/>
            <person name="Waldron R."/>
            <person name="Moloney N.M."/>
            <person name="Sperisen C."/>
            <person name="Kredics L."/>
            <person name="Vagvoelgyi C."/>
            <person name="Patrignani A."/>
            <person name="Fitzpatrick D."/>
            <person name="Nagy I."/>
            <person name="Doyle S."/>
            <person name="Anderson J.B."/>
            <person name="Grigoriev I.V."/>
            <person name="Gueldener U."/>
            <person name="Muensterkoetter M."/>
            <person name="Nagy L.G."/>
        </authorList>
    </citation>
    <scope>NUCLEOTIDE SEQUENCE [LARGE SCALE GENOMIC DNA]</scope>
    <source>
        <strain evidence="2">28-4</strain>
    </source>
</reference>